<dbReference type="PANTHER" id="PTHR10434">
    <property type="entry name" value="1-ACYL-SN-GLYCEROL-3-PHOSPHATE ACYLTRANSFERASE"/>
    <property type="match status" value="1"/>
</dbReference>
<keyword evidence="6" id="KW-1185">Reference proteome</keyword>
<dbReference type="AlphaFoldDB" id="A0A327YYU2"/>
<evidence type="ECO:0000256" key="1">
    <source>
        <dbReference type="ARBA" id="ARBA00022679"/>
    </source>
</evidence>
<organism evidence="5 6">
    <name type="scientific">Actinoplanes lutulentus</name>
    <dbReference type="NCBI Taxonomy" id="1287878"/>
    <lineage>
        <taxon>Bacteria</taxon>
        <taxon>Bacillati</taxon>
        <taxon>Actinomycetota</taxon>
        <taxon>Actinomycetes</taxon>
        <taxon>Micromonosporales</taxon>
        <taxon>Micromonosporaceae</taxon>
        <taxon>Actinoplanes</taxon>
    </lineage>
</organism>
<keyword evidence="1 5" id="KW-0808">Transferase</keyword>
<evidence type="ECO:0000313" key="5">
    <source>
        <dbReference type="EMBL" id="RAK26894.1"/>
    </source>
</evidence>
<dbReference type="InterPro" id="IPR002123">
    <property type="entry name" value="Plipid/glycerol_acylTrfase"/>
</dbReference>
<dbReference type="GO" id="GO:0006654">
    <property type="term" value="P:phosphatidic acid biosynthetic process"/>
    <property type="evidence" value="ECO:0007669"/>
    <property type="project" value="TreeGrafter"/>
</dbReference>
<reference evidence="5 6" key="1">
    <citation type="submission" date="2018-06" db="EMBL/GenBank/DDBJ databases">
        <title>Genomic Encyclopedia of Type Strains, Phase III (KMG-III): the genomes of soil and plant-associated and newly described type strains.</title>
        <authorList>
            <person name="Whitman W."/>
        </authorList>
    </citation>
    <scope>NUCLEOTIDE SEQUENCE [LARGE SCALE GENOMIC DNA]</scope>
    <source>
        <strain evidence="5 6">CGMCC 4.7090</strain>
    </source>
</reference>
<dbReference type="GO" id="GO:0005886">
    <property type="term" value="C:plasma membrane"/>
    <property type="evidence" value="ECO:0007669"/>
    <property type="project" value="TreeGrafter"/>
</dbReference>
<comment type="caution">
    <text evidence="5">The sequence shown here is derived from an EMBL/GenBank/DDBJ whole genome shotgun (WGS) entry which is preliminary data.</text>
</comment>
<evidence type="ECO:0000256" key="2">
    <source>
        <dbReference type="ARBA" id="ARBA00023315"/>
    </source>
</evidence>
<dbReference type="CDD" id="cd07989">
    <property type="entry name" value="LPLAT_AGPAT-like"/>
    <property type="match status" value="1"/>
</dbReference>
<dbReference type="SUPFAM" id="SSF69593">
    <property type="entry name" value="Glycerol-3-phosphate (1)-acyltransferase"/>
    <property type="match status" value="1"/>
</dbReference>
<dbReference type="GO" id="GO:0003841">
    <property type="term" value="F:1-acylglycerol-3-phosphate O-acyltransferase activity"/>
    <property type="evidence" value="ECO:0007669"/>
    <property type="project" value="TreeGrafter"/>
</dbReference>
<dbReference type="Proteomes" id="UP000249341">
    <property type="component" value="Unassembled WGS sequence"/>
</dbReference>
<protein>
    <submittedName>
        <fullName evidence="5">1-acyl-sn-glycerol-3-phosphate acyltransferase</fullName>
    </submittedName>
</protein>
<dbReference type="EMBL" id="QLMJ01000025">
    <property type="protein sequence ID" value="RAK26894.1"/>
    <property type="molecule type" value="Genomic_DNA"/>
</dbReference>
<gene>
    <name evidence="5" type="ORF">B0I29_12548</name>
</gene>
<evidence type="ECO:0000256" key="3">
    <source>
        <dbReference type="SAM" id="MobiDB-lite"/>
    </source>
</evidence>
<dbReference type="SMART" id="SM00563">
    <property type="entry name" value="PlsC"/>
    <property type="match status" value="1"/>
</dbReference>
<accession>A0A327YYU2</accession>
<sequence>MISSQVNVVRRGYVADRGTGDAVAQLRLGFWQRFAVMLVVPVMTALTTKTWIGRANVPKTGPVILVPNHVSHFDPLVVAHYVYRAGRWPRFLGKASVWRVPVIGFLLRKTRQIPVERGSVEAVKSLETLVTALNEGDAVVIYPEGTTTRHPDLWPMRGKTGAARLALLTGAPVVPMAAWGPQVIFDPRTNKLKLRRTHITVTTGKPIDLARWSGATPSRAVLEEMTEAIMLGVRDLLGEIRDGEPPALYERPARRASTSEDAP</sequence>
<feature type="domain" description="Phospholipid/glycerol acyltransferase" evidence="4">
    <location>
        <begin position="63"/>
        <end position="181"/>
    </location>
</feature>
<proteinExistence type="predicted"/>
<keyword evidence="2 5" id="KW-0012">Acyltransferase</keyword>
<evidence type="ECO:0000259" key="4">
    <source>
        <dbReference type="SMART" id="SM00563"/>
    </source>
</evidence>
<feature type="region of interest" description="Disordered" evidence="3">
    <location>
        <begin position="242"/>
        <end position="263"/>
    </location>
</feature>
<evidence type="ECO:0000313" key="6">
    <source>
        <dbReference type="Proteomes" id="UP000249341"/>
    </source>
</evidence>
<dbReference type="PANTHER" id="PTHR10434:SF55">
    <property type="entry name" value="POSSIBLE ACYLTRANSFERASE"/>
    <property type="match status" value="1"/>
</dbReference>
<dbReference type="Pfam" id="PF01553">
    <property type="entry name" value="Acyltransferase"/>
    <property type="match status" value="1"/>
</dbReference>
<name>A0A327YYU2_9ACTN</name>